<evidence type="ECO:0000256" key="9">
    <source>
        <dbReference type="ARBA" id="ARBA00022842"/>
    </source>
</evidence>
<dbReference type="SMART" id="SM00864">
    <property type="entry name" value="Tubulin"/>
    <property type="match status" value="1"/>
</dbReference>
<dbReference type="GO" id="GO:0005200">
    <property type="term" value="F:structural constituent of cytoskeleton"/>
    <property type="evidence" value="ECO:0007669"/>
    <property type="project" value="InterPro"/>
</dbReference>
<dbReference type="GO" id="GO:0046872">
    <property type="term" value="F:metal ion binding"/>
    <property type="evidence" value="ECO:0007669"/>
    <property type="project" value="UniProtKB-KW"/>
</dbReference>
<dbReference type="GO" id="GO:0005874">
    <property type="term" value="C:microtubule"/>
    <property type="evidence" value="ECO:0007669"/>
    <property type="project" value="UniProtKB-KW"/>
</dbReference>
<dbReference type="SUPFAM" id="SSF55307">
    <property type="entry name" value="Tubulin C-terminal domain-like"/>
    <property type="match status" value="1"/>
</dbReference>
<dbReference type="PROSITE" id="PS00228">
    <property type="entry name" value="TUBULIN_B_AUTOREG"/>
    <property type="match status" value="1"/>
</dbReference>
<evidence type="ECO:0000256" key="5">
    <source>
        <dbReference type="ARBA" id="ARBA00022490"/>
    </source>
</evidence>
<evidence type="ECO:0000256" key="13">
    <source>
        <dbReference type="RuleBase" id="RU000352"/>
    </source>
</evidence>
<dbReference type="InterPro" id="IPR023123">
    <property type="entry name" value="Tubulin_C"/>
</dbReference>
<evidence type="ECO:0000256" key="11">
    <source>
        <dbReference type="ARBA" id="ARBA00023212"/>
    </source>
</evidence>
<evidence type="ECO:0000313" key="16">
    <source>
        <dbReference type="EMBL" id="GMM52654.1"/>
    </source>
</evidence>
<comment type="function">
    <text evidence="12 13">Tubulin is the major constituent of microtubules, a cylinder consisting of laterally associated linear protofilaments composed of alpha- and beta-tubulin heterodimers. Microtubules grow by the addition of GTP-tubulin dimers to the microtubule end, where a stabilizing cap forms. Below the cap, tubulin dimers are in GDP-bound state, owing to GTPase activity of alpha-tubulin.</text>
</comment>
<comment type="subcellular location">
    <subcellularLocation>
        <location evidence="2">Cytoplasm</location>
        <location evidence="2">Cytoskeleton</location>
    </subcellularLocation>
</comment>
<dbReference type="Gene3D" id="1.10.287.600">
    <property type="entry name" value="Helix hairpin bin"/>
    <property type="match status" value="1"/>
</dbReference>
<dbReference type="SMART" id="SM00865">
    <property type="entry name" value="Tubulin_C"/>
    <property type="match status" value="1"/>
</dbReference>
<dbReference type="PRINTS" id="PR01163">
    <property type="entry name" value="BETATUBULIN"/>
</dbReference>
<dbReference type="Gene3D" id="3.30.1330.20">
    <property type="entry name" value="Tubulin/FtsZ, C-terminal domain"/>
    <property type="match status" value="1"/>
</dbReference>
<evidence type="ECO:0000256" key="10">
    <source>
        <dbReference type="ARBA" id="ARBA00023134"/>
    </source>
</evidence>
<comment type="cofactor">
    <cofactor evidence="1">
        <name>Mg(2+)</name>
        <dbReference type="ChEBI" id="CHEBI:18420"/>
    </cofactor>
</comment>
<evidence type="ECO:0000256" key="8">
    <source>
        <dbReference type="ARBA" id="ARBA00022741"/>
    </source>
</evidence>
<evidence type="ECO:0000313" key="17">
    <source>
        <dbReference type="Proteomes" id="UP001362899"/>
    </source>
</evidence>
<feature type="domain" description="Tubulin/FtsZ GTPase" evidence="14">
    <location>
        <begin position="45"/>
        <end position="242"/>
    </location>
</feature>
<dbReference type="Pfam" id="PF03953">
    <property type="entry name" value="Tubulin_C"/>
    <property type="match status" value="1"/>
</dbReference>
<keyword evidence="6 13" id="KW-0493">Microtubule</keyword>
<dbReference type="InterPro" id="IPR000217">
    <property type="entry name" value="Tubulin"/>
</dbReference>
<dbReference type="FunFam" id="3.40.50.1440:FF:000006">
    <property type="entry name" value="Tubulin beta chain"/>
    <property type="match status" value="1"/>
</dbReference>
<keyword evidence="17" id="KW-1185">Reference proteome</keyword>
<keyword evidence="11" id="KW-0206">Cytoskeleton</keyword>
<organism evidence="16 17">
    <name type="scientific">Starmerella bacillaris</name>
    <name type="common">Yeast</name>
    <name type="synonym">Candida zemplinina</name>
    <dbReference type="NCBI Taxonomy" id="1247836"/>
    <lineage>
        <taxon>Eukaryota</taxon>
        <taxon>Fungi</taxon>
        <taxon>Dikarya</taxon>
        <taxon>Ascomycota</taxon>
        <taxon>Saccharomycotina</taxon>
        <taxon>Dipodascomycetes</taxon>
        <taxon>Dipodascales</taxon>
        <taxon>Trichomonascaceae</taxon>
        <taxon>Starmerella</taxon>
    </lineage>
</organism>
<feature type="domain" description="Tubulin/FtsZ 2-layer sandwich" evidence="15">
    <location>
        <begin position="244"/>
        <end position="381"/>
    </location>
</feature>
<gene>
    <name evidence="16" type="ORF">DASB73_036170</name>
</gene>
<sequence length="468" mass="51986">MREIVSIQCGQAGNQVSTAFWDTIIHEHGLDNDGHLPEGLSSDKLDVFFQESTNRKYVPRAVAVDLEPATIDAIRSGKLGAMFRPDNLIAGQSGAGNNWAKGYYTEGSELLEPVMDIVRREVEQTDSLQGFQVTHSLGGGTGSGMGTLLMSTIRDEYSDRMISTYSVLPSPKASETVTEPYNAVLALNQLVECSDATYCLDNEALYNICGRTLKIEHPSHDDLNRLIALVMSGVTTGLRFPGQLNGDLRKLAVNLVPFTRLHFFTTSFAPLFAANTSSFHDLSVPELTQQLFNPANVMAACNPNLGRYLTISTIYRGDISIKEVDDCIQASYRKNKDLFVEWIPNNFQTSVCNTPPHGIKSSATFIANTTAVQELFTRSNEQFYQMFKRRAFLHWYTGEGMDETEFTEAYGNLVDLVAEYDQYQNATVDDIVQDDCYVDQQYEVEELVGENEAVDANAIVGLSIVEEE</sequence>
<evidence type="ECO:0000259" key="15">
    <source>
        <dbReference type="SMART" id="SM00865"/>
    </source>
</evidence>
<dbReference type="InterPro" id="IPR037103">
    <property type="entry name" value="Tubulin/FtsZ-like_C"/>
</dbReference>
<evidence type="ECO:0000256" key="3">
    <source>
        <dbReference type="ARBA" id="ARBA00009636"/>
    </source>
</evidence>
<dbReference type="InterPro" id="IPR018316">
    <property type="entry name" value="Tubulin/FtsZ_2-layer-sand-dom"/>
</dbReference>
<protein>
    <recommendedName>
        <fullName evidence="13">Tubulin beta chain</fullName>
    </recommendedName>
</protein>
<dbReference type="AlphaFoldDB" id="A0AAV5RQ49"/>
<dbReference type="PROSITE" id="PS00227">
    <property type="entry name" value="TUBULIN"/>
    <property type="match status" value="1"/>
</dbReference>
<dbReference type="Pfam" id="PF00091">
    <property type="entry name" value="Tubulin"/>
    <property type="match status" value="1"/>
</dbReference>
<keyword evidence="5" id="KW-0963">Cytoplasm</keyword>
<dbReference type="SUPFAM" id="SSF52490">
    <property type="entry name" value="Tubulin nucleotide-binding domain-like"/>
    <property type="match status" value="1"/>
</dbReference>
<evidence type="ECO:0000256" key="7">
    <source>
        <dbReference type="ARBA" id="ARBA00022723"/>
    </source>
</evidence>
<dbReference type="Proteomes" id="UP001362899">
    <property type="component" value="Unassembled WGS sequence"/>
</dbReference>
<dbReference type="InterPro" id="IPR003008">
    <property type="entry name" value="Tubulin_FtsZ_GTPase"/>
</dbReference>
<dbReference type="InterPro" id="IPR002453">
    <property type="entry name" value="Beta_tubulin"/>
</dbReference>
<accession>A0AAV5RQ49</accession>
<evidence type="ECO:0000259" key="14">
    <source>
        <dbReference type="SMART" id="SM00864"/>
    </source>
</evidence>
<dbReference type="CDD" id="cd02187">
    <property type="entry name" value="beta_tubulin"/>
    <property type="match status" value="1"/>
</dbReference>
<dbReference type="EMBL" id="BTGC01000008">
    <property type="protein sequence ID" value="GMM52654.1"/>
    <property type="molecule type" value="Genomic_DNA"/>
</dbReference>
<comment type="similarity">
    <text evidence="3 13">Belongs to the tubulin family.</text>
</comment>
<evidence type="ECO:0000256" key="2">
    <source>
        <dbReference type="ARBA" id="ARBA00004245"/>
    </source>
</evidence>
<dbReference type="PANTHER" id="PTHR11588">
    <property type="entry name" value="TUBULIN"/>
    <property type="match status" value="1"/>
</dbReference>
<comment type="subunit">
    <text evidence="4 13">Dimer of alpha and beta chains. A typical microtubule is a hollow water-filled tube with an outer diameter of 25 nm and an inner diameter of 15 nM. Alpha-beta heterodimers associate head-to-tail to form protofilaments running lengthwise along the microtubule wall with the beta-tubulin subunit facing the microtubule plus end conferring a structural polarity. Microtubules usually have 13 protofilaments but different protofilament numbers can be found in some organisms and specialized cells.</text>
</comment>
<keyword evidence="8 13" id="KW-0547">Nucleotide-binding</keyword>
<evidence type="ECO:0000256" key="4">
    <source>
        <dbReference type="ARBA" id="ARBA00011747"/>
    </source>
</evidence>
<dbReference type="InterPro" id="IPR008280">
    <property type="entry name" value="Tub_FtsZ_C"/>
</dbReference>
<reference evidence="16 17" key="1">
    <citation type="journal article" date="2023" name="Elife">
        <title>Identification of key yeast species and microbe-microbe interactions impacting larval growth of Drosophila in the wild.</title>
        <authorList>
            <person name="Mure A."/>
            <person name="Sugiura Y."/>
            <person name="Maeda R."/>
            <person name="Honda K."/>
            <person name="Sakurai N."/>
            <person name="Takahashi Y."/>
            <person name="Watada M."/>
            <person name="Katoh T."/>
            <person name="Gotoh A."/>
            <person name="Gotoh Y."/>
            <person name="Taniguchi I."/>
            <person name="Nakamura K."/>
            <person name="Hayashi T."/>
            <person name="Katayama T."/>
            <person name="Uemura T."/>
            <person name="Hattori Y."/>
        </authorList>
    </citation>
    <scope>NUCLEOTIDE SEQUENCE [LARGE SCALE GENOMIC DNA]</scope>
    <source>
        <strain evidence="16 17">SB-73</strain>
    </source>
</reference>
<comment type="caution">
    <text evidence="16">The sequence shown here is derived from an EMBL/GenBank/DDBJ whole genome shotgun (WGS) entry which is preliminary data.</text>
</comment>
<dbReference type="InterPro" id="IPR013838">
    <property type="entry name" value="Beta-tubulin_BS"/>
</dbReference>
<proteinExistence type="inferred from homology"/>
<dbReference type="GO" id="GO:0003924">
    <property type="term" value="F:GTPase activity"/>
    <property type="evidence" value="ECO:0007669"/>
    <property type="project" value="InterPro"/>
</dbReference>
<evidence type="ECO:0000256" key="12">
    <source>
        <dbReference type="ARBA" id="ARBA00034296"/>
    </source>
</evidence>
<keyword evidence="7" id="KW-0479">Metal-binding</keyword>
<dbReference type="Gene3D" id="3.40.50.1440">
    <property type="entry name" value="Tubulin/FtsZ, GTPase domain"/>
    <property type="match status" value="1"/>
</dbReference>
<evidence type="ECO:0000256" key="1">
    <source>
        <dbReference type="ARBA" id="ARBA00001946"/>
    </source>
</evidence>
<dbReference type="InterPro" id="IPR036525">
    <property type="entry name" value="Tubulin/FtsZ_GTPase_sf"/>
</dbReference>
<dbReference type="GO" id="GO:0005525">
    <property type="term" value="F:GTP binding"/>
    <property type="evidence" value="ECO:0007669"/>
    <property type="project" value="UniProtKB-UniRule"/>
</dbReference>
<dbReference type="PRINTS" id="PR01161">
    <property type="entry name" value="TUBULIN"/>
</dbReference>
<evidence type="ECO:0000256" key="6">
    <source>
        <dbReference type="ARBA" id="ARBA00022701"/>
    </source>
</evidence>
<keyword evidence="9" id="KW-0460">Magnesium</keyword>
<keyword evidence="10 13" id="KW-0342">GTP-binding</keyword>
<name>A0AAV5RQ49_STABA</name>
<dbReference type="FunFam" id="3.30.1330.20:FF:000009">
    <property type="entry name" value="Tubulin beta chain"/>
    <property type="match status" value="1"/>
</dbReference>
<dbReference type="GO" id="GO:0007017">
    <property type="term" value="P:microtubule-based process"/>
    <property type="evidence" value="ECO:0007669"/>
    <property type="project" value="InterPro"/>
</dbReference>
<dbReference type="InterPro" id="IPR017975">
    <property type="entry name" value="Tubulin_CS"/>
</dbReference>